<dbReference type="GO" id="GO:0051560">
    <property type="term" value="P:mitochondrial calcium ion homeostasis"/>
    <property type="evidence" value="ECO:0007669"/>
    <property type="project" value="TreeGrafter"/>
</dbReference>
<keyword evidence="4" id="KW-0472">Membrane</keyword>
<dbReference type="PANTHER" id="PTHR12294">
    <property type="entry name" value="EF HAND DOMAIN FAMILY A1,A2-RELATED"/>
    <property type="match status" value="1"/>
</dbReference>
<comment type="subcellular location">
    <subcellularLocation>
        <location evidence="1">Mitochondrion inner membrane</location>
    </subcellularLocation>
</comment>
<evidence type="ECO:0008006" key="7">
    <source>
        <dbReference type="Google" id="ProtNLM"/>
    </source>
</evidence>
<evidence type="ECO:0000256" key="2">
    <source>
        <dbReference type="ARBA" id="ARBA00022723"/>
    </source>
</evidence>
<dbReference type="InterPro" id="IPR039800">
    <property type="entry name" value="MICU1/2/3"/>
</dbReference>
<evidence type="ECO:0000313" key="6">
    <source>
        <dbReference type="Proteomes" id="UP000232323"/>
    </source>
</evidence>
<keyword evidence="6" id="KW-1185">Reference proteome</keyword>
<dbReference type="GO" id="GO:0005509">
    <property type="term" value="F:calcium ion binding"/>
    <property type="evidence" value="ECO:0007669"/>
    <property type="project" value="InterPro"/>
</dbReference>
<dbReference type="PANTHER" id="PTHR12294:SF1">
    <property type="entry name" value="CALCIUM UPTAKE PROTEIN 1, MITOCHONDRIAL"/>
    <property type="match status" value="1"/>
</dbReference>
<gene>
    <name evidence="5" type="ORF">CEUSTIGMA_g13215.t1</name>
</gene>
<dbReference type="OrthoDB" id="186625at2759"/>
<dbReference type="GO" id="GO:0036444">
    <property type="term" value="P:calcium import into the mitochondrion"/>
    <property type="evidence" value="ECO:0007669"/>
    <property type="project" value="TreeGrafter"/>
</dbReference>
<dbReference type="STRING" id="1157962.A0A250XSM0"/>
<keyword evidence="2" id="KW-0479">Metal-binding</keyword>
<comment type="caution">
    <text evidence="5">The sequence shown here is derived from an EMBL/GenBank/DDBJ whole genome shotgun (WGS) entry which is preliminary data.</text>
</comment>
<evidence type="ECO:0000256" key="4">
    <source>
        <dbReference type="ARBA" id="ARBA00023136"/>
    </source>
</evidence>
<keyword evidence="3" id="KW-0677">Repeat</keyword>
<dbReference type="GO" id="GO:1990246">
    <property type="term" value="C:uniplex complex"/>
    <property type="evidence" value="ECO:0007669"/>
    <property type="project" value="TreeGrafter"/>
</dbReference>
<dbReference type="Gene3D" id="1.10.238.10">
    <property type="entry name" value="EF-hand"/>
    <property type="match status" value="1"/>
</dbReference>
<evidence type="ECO:0000313" key="5">
    <source>
        <dbReference type="EMBL" id="GAX85800.1"/>
    </source>
</evidence>
<protein>
    <recommendedName>
        <fullName evidence="7">EF-hand domain-containing protein</fullName>
    </recommendedName>
</protein>
<name>A0A250XSM0_9CHLO</name>
<sequence>MGDAPPVLKALKEVKAISKFASHITLVNMSEVAWLWLRTSGWERAAMNLDALRANTTPPLSRHNIRADESNIGSTALLPARIRNEYIRFGFVEGDLDEPMQHLLVNCYLHPTAQITEESAYNGKYSVADVASYYAEDKTANHYLGNKSLFSLLMLWHISPPCTRGILTKIEVMDARLLNAKISFKEFEDIYRMQCNFRPLKVALEFLHQLGRPITKQEMSKIVTRFTSVRLTDQVLDIIMVVFGDGNHSLEVAAFIDAMARKLNSVHASKFAS</sequence>
<dbReference type="EMBL" id="BEGY01000193">
    <property type="protein sequence ID" value="GAX85800.1"/>
    <property type="molecule type" value="Genomic_DNA"/>
</dbReference>
<dbReference type="Proteomes" id="UP000232323">
    <property type="component" value="Unassembled WGS sequence"/>
</dbReference>
<organism evidence="5 6">
    <name type="scientific">Chlamydomonas eustigma</name>
    <dbReference type="NCBI Taxonomy" id="1157962"/>
    <lineage>
        <taxon>Eukaryota</taxon>
        <taxon>Viridiplantae</taxon>
        <taxon>Chlorophyta</taxon>
        <taxon>core chlorophytes</taxon>
        <taxon>Chlorophyceae</taxon>
        <taxon>CS clade</taxon>
        <taxon>Chlamydomonadales</taxon>
        <taxon>Chlamydomonadaceae</taxon>
        <taxon>Chlamydomonas</taxon>
    </lineage>
</organism>
<accession>A0A250XSM0</accession>
<reference evidence="5 6" key="1">
    <citation type="submission" date="2017-08" db="EMBL/GenBank/DDBJ databases">
        <title>Acidophilic green algal genome provides insights into adaptation to an acidic environment.</title>
        <authorList>
            <person name="Hirooka S."/>
            <person name="Hirose Y."/>
            <person name="Kanesaki Y."/>
            <person name="Higuchi S."/>
            <person name="Fujiwara T."/>
            <person name="Onuma R."/>
            <person name="Era A."/>
            <person name="Ohbayashi R."/>
            <person name="Uzuka A."/>
            <person name="Nozaki H."/>
            <person name="Yoshikawa H."/>
            <person name="Miyagishima S.Y."/>
        </authorList>
    </citation>
    <scope>NUCLEOTIDE SEQUENCE [LARGE SCALE GENOMIC DNA]</scope>
    <source>
        <strain evidence="5 6">NIES-2499</strain>
    </source>
</reference>
<proteinExistence type="predicted"/>
<dbReference type="AlphaFoldDB" id="A0A250XSM0"/>
<evidence type="ECO:0000256" key="1">
    <source>
        <dbReference type="ARBA" id="ARBA00004273"/>
    </source>
</evidence>
<evidence type="ECO:0000256" key="3">
    <source>
        <dbReference type="ARBA" id="ARBA00022737"/>
    </source>
</evidence>